<feature type="transmembrane region" description="Helical" evidence="1">
    <location>
        <begin position="30"/>
        <end position="54"/>
    </location>
</feature>
<keyword evidence="1" id="KW-0472">Membrane</keyword>
<evidence type="ECO:0000313" key="2">
    <source>
        <dbReference type="EMBL" id="EDM28572.1"/>
    </source>
</evidence>
<evidence type="ECO:0000256" key="1">
    <source>
        <dbReference type="SAM" id="Phobius"/>
    </source>
</evidence>
<dbReference type="RefSeq" id="WP_007277453.1">
    <property type="nucleotide sequence ID" value="NZ_ABCK01000004.1"/>
</dbReference>
<reference evidence="2 3" key="1">
    <citation type="journal article" date="2010" name="J. Bacteriol.">
        <title>Genome sequence of Lentisphaera araneosa HTCC2155T, the type species of the order Lentisphaerales in the phylum Lentisphaerae.</title>
        <authorList>
            <person name="Thrash J.C."/>
            <person name="Cho J.C."/>
            <person name="Vergin K.L."/>
            <person name="Morris R.M."/>
            <person name="Giovannoni S.J."/>
        </authorList>
    </citation>
    <scope>NUCLEOTIDE SEQUENCE [LARGE SCALE GENOMIC DNA]</scope>
    <source>
        <strain evidence="2 3">HTCC2155</strain>
    </source>
</reference>
<gene>
    <name evidence="2" type="ORF">LNTAR_08384</name>
</gene>
<evidence type="ECO:0000313" key="3">
    <source>
        <dbReference type="Proteomes" id="UP000004947"/>
    </source>
</evidence>
<accession>A6DHR8</accession>
<dbReference type="AlphaFoldDB" id="A6DHR8"/>
<dbReference type="EMBL" id="ABCK01000004">
    <property type="protein sequence ID" value="EDM28572.1"/>
    <property type="molecule type" value="Genomic_DNA"/>
</dbReference>
<comment type="caution">
    <text evidence="2">The sequence shown here is derived from an EMBL/GenBank/DDBJ whole genome shotgun (WGS) entry which is preliminary data.</text>
</comment>
<organism evidence="2 3">
    <name type="scientific">Lentisphaera araneosa HTCC2155</name>
    <dbReference type="NCBI Taxonomy" id="313628"/>
    <lineage>
        <taxon>Bacteria</taxon>
        <taxon>Pseudomonadati</taxon>
        <taxon>Lentisphaerota</taxon>
        <taxon>Lentisphaeria</taxon>
        <taxon>Lentisphaerales</taxon>
        <taxon>Lentisphaeraceae</taxon>
        <taxon>Lentisphaera</taxon>
    </lineage>
</organism>
<sequence>MIHLLYAIFYLLLVFSPLKKLSKRYFCLLFFVTLLIHLIAPIEGLLVLAIILVIPKLLSWSLRKAIGHGYDCLAFKFSYLLGFLGFDNKRIHFLLSQVLDDTNYDLPALNYKTDEELILIKKLYENNINHGLFIDEYELLGLDQKNAYEDFYIKANQPLLEQKLKCTEEL</sequence>
<keyword evidence="1" id="KW-0812">Transmembrane</keyword>
<name>A6DHR8_9BACT</name>
<dbReference type="Proteomes" id="UP000004947">
    <property type="component" value="Unassembled WGS sequence"/>
</dbReference>
<proteinExistence type="predicted"/>
<dbReference type="STRING" id="313628.LNTAR_08384"/>
<keyword evidence="3" id="KW-1185">Reference proteome</keyword>
<protein>
    <submittedName>
        <fullName evidence="2">Uncharacterized protein</fullName>
    </submittedName>
</protein>
<keyword evidence="1" id="KW-1133">Transmembrane helix</keyword>